<dbReference type="Pfam" id="PF13426">
    <property type="entry name" value="PAS_9"/>
    <property type="match status" value="1"/>
</dbReference>
<dbReference type="Gene3D" id="3.30.565.10">
    <property type="entry name" value="Histidine kinase-like ATPase, C-terminal domain"/>
    <property type="match status" value="1"/>
</dbReference>
<feature type="transmembrane region" description="Helical" evidence="13">
    <location>
        <begin position="97"/>
        <end position="117"/>
    </location>
</feature>
<keyword evidence="13" id="KW-0812">Transmembrane</keyword>
<evidence type="ECO:0000256" key="4">
    <source>
        <dbReference type="ARBA" id="ARBA00022679"/>
    </source>
</evidence>
<dbReference type="PANTHER" id="PTHR45339:SF1">
    <property type="entry name" value="HYBRID SIGNAL TRANSDUCTION HISTIDINE KINASE J"/>
    <property type="match status" value="1"/>
</dbReference>
<dbReference type="STRING" id="525897.Dbac_1051"/>
<dbReference type="InterPro" id="IPR001610">
    <property type="entry name" value="PAC"/>
</dbReference>
<feature type="domain" description="PAS" evidence="16">
    <location>
        <begin position="239"/>
        <end position="292"/>
    </location>
</feature>
<dbReference type="Gene3D" id="3.30.450.20">
    <property type="entry name" value="PAS domain"/>
    <property type="match status" value="2"/>
</dbReference>
<dbReference type="PROSITE" id="PS50109">
    <property type="entry name" value="HIS_KIN"/>
    <property type="match status" value="1"/>
</dbReference>
<dbReference type="EC" id="2.7.13.3" evidence="2"/>
<dbReference type="eggNOG" id="COG2202">
    <property type="taxonomic scope" value="Bacteria"/>
</dbReference>
<feature type="modified residue" description="4-aspartylphosphate" evidence="11">
    <location>
        <position position="782"/>
    </location>
</feature>
<dbReference type="Pfam" id="PF02518">
    <property type="entry name" value="HATPase_c"/>
    <property type="match status" value="1"/>
</dbReference>
<dbReference type="InterPro" id="IPR000700">
    <property type="entry name" value="PAS-assoc_C"/>
</dbReference>
<dbReference type="eggNOG" id="COG5002">
    <property type="taxonomic scope" value="Bacteria"/>
</dbReference>
<dbReference type="SMART" id="SM00388">
    <property type="entry name" value="HisKA"/>
    <property type="match status" value="1"/>
</dbReference>
<feature type="domain" description="Response regulatory" evidence="15">
    <location>
        <begin position="733"/>
        <end position="852"/>
    </location>
</feature>
<dbReference type="CDD" id="cd16922">
    <property type="entry name" value="HATPase_EvgS-ArcB-TorS-like"/>
    <property type="match status" value="1"/>
</dbReference>
<feature type="domain" description="Histidine kinase" evidence="14">
    <location>
        <begin position="486"/>
        <end position="707"/>
    </location>
</feature>
<dbReference type="InterPro" id="IPR036890">
    <property type="entry name" value="HATPase_C_sf"/>
</dbReference>
<keyword evidence="6 18" id="KW-0418">Kinase</keyword>
<dbReference type="InterPro" id="IPR013655">
    <property type="entry name" value="PAS_fold_3"/>
</dbReference>
<dbReference type="GO" id="GO:0005524">
    <property type="term" value="F:ATP binding"/>
    <property type="evidence" value="ECO:0007669"/>
    <property type="project" value="UniProtKB-KW"/>
</dbReference>
<dbReference type="EMBL" id="CP001629">
    <property type="protein sequence ID" value="ACU89164.1"/>
    <property type="molecule type" value="Genomic_DNA"/>
</dbReference>
<dbReference type="SMART" id="SM00448">
    <property type="entry name" value="REC"/>
    <property type="match status" value="1"/>
</dbReference>
<dbReference type="PANTHER" id="PTHR45339">
    <property type="entry name" value="HYBRID SIGNAL TRANSDUCTION HISTIDINE KINASE J"/>
    <property type="match status" value="1"/>
</dbReference>
<dbReference type="InterPro" id="IPR003594">
    <property type="entry name" value="HATPase_dom"/>
</dbReference>
<evidence type="ECO:0000259" key="16">
    <source>
        <dbReference type="PROSITE" id="PS50112"/>
    </source>
</evidence>
<evidence type="ECO:0000256" key="12">
    <source>
        <dbReference type="SAM" id="Coils"/>
    </source>
</evidence>
<evidence type="ECO:0000259" key="14">
    <source>
        <dbReference type="PROSITE" id="PS50109"/>
    </source>
</evidence>
<dbReference type="SMART" id="SM00086">
    <property type="entry name" value="PAC"/>
    <property type="match status" value="2"/>
</dbReference>
<dbReference type="InterPro" id="IPR004358">
    <property type="entry name" value="Sig_transdc_His_kin-like_C"/>
</dbReference>
<dbReference type="CDD" id="cd00082">
    <property type="entry name" value="HisKA"/>
    <property type="match status" value="1"/>
</dbReference>
<dbReference type="InterPro" id="IPR005467">
    <property type="entry name" value="His_kinase_dom"/>
</dbReference>
<protein>
    <recommendedName>
        <fullName evidence="10">Sensory/regulatory protein RpfC</fullName>
        <ecNumber evidence="2">2.7.13.3</ecNumber>
    </recommendedName>
</protein>
<sequence>MILNEASEGAFIPENPRMLEKLRERQLEFLVTNSRVSIAANVFNGSLFLAFLYGHLPTFELLLWYGALVLFSVPRLLVVFFFHRLRARLSVVQWSRVLALGTLCSGIIWGLSAPLFFAKLPPLGQAFHILLVGGTLTGAAVYLAHLLPNFVLFAIPQALPMQIILMTQAGDPFFRGMALLFFIFTAMMFIMAFRTNRQFARYTLLQLRNDALMEKLNESEYLFRTLTEHSSMGVLLLDDGRVLYANPAVEAATGYGLDELMGMMIREIVDPEHRGVVDQSTPGSVGQAIGRSEFRIRRKDGTVRWVEYVPALVEFQGRKVVLGACADITDRMLVRQARQENEERYRVLFETASDAMYVVGLDPEGRLDLFRDANVQGCAALGYSLEELLRLGPRDMTHLYELKHAGELQRRLRSDGCAVYDARHVSRDGRFFPVEVSAKLFSHEGKQAVLCIARDISERKEAELRLEAAKKQAEVANQAKSEFLANMSHEIRTPLNGLLGMLQLVRMGDLDAERSQYLDVAMNSGEGLLAVINDILDLSKIESGKFELAPVDFNVHALVQSVGETFRFPARSKGVELIVETDADMPVFIHADQVRIRQILYNLVGNAVKFTLAGEIRISLSMPFQTGNRGQMEIRVADTGVGIPLDQQAALFEPFVQASTAPKTRGSGTGLGLSIVKRIVGFMGGRVRLDSTPGEGTTLTVSVKVGICSQAPTEELPCAFEQTCCPVAGSGLRILVAEDNSVNQLMIVKLLEKLGHTAVCAHDGQEALELLSLAPYDCVLMDIQMPGLDGTEATRMIRRRALSGIDPDVPIIALTAYALSGDRERFLAMGMSGYLSKPVSMAGLSAALSGIVPLARERVTVS</sequence>
<comment type="catalytic activity">
    <reaction evidence="1">
        <text>ATP + protein L-histidine = ADP + protein N-phospho-L-histidine.</text>
        <dbReference type="EC" id="2.7.13.3"/>
    </reaction>
</comment>
<keyword evidence="13" id="KW-0472">Membrane</keyword>
<dbReference type="PROSITE" id="PS50113">
    <property type="entry name" value="PAC"/>
    <property type="match status" value="2"/>
</dbReference>
<dbReference type="FunFam" id="1.10.287.130:FF:000002">
    <property type="entry name" value="Two-component osmosensing histidine kinase"/>
    <property type="match status" value="1"/>
</dbReference>
<reference evidence="18 19" key="1">
    <citation type="journal article" date="2009" name="Stand. Genomic Sci.">
        <title>Complete genome sequence of Desulfomicrobium baculatum type strain (X).</title>
        <authorList>
            <person name="Copeland A."/>
            <person name="Spring S."/>
            <person name="Goker M."/>
            <person name="Schneider S."/>
            <person name="Lapidus A."/>
            <person name="Del Rio T.G."/>
            <person name="Tice H."/>
            <person name="Cheng J.F."/>
            <person name="Chen F."/>
            <person name="Nolan M."/>
            <person name="Bruce D."/>
            <person name="Goodwin L."/>
            <person name="Pitluck S."/>
            <person name="Ivanova N."/>
            <person name="Mavrommatis K."/>
            <person name="Ovchinnikova G."/>
            <person name="Pati A."/>
            <person name="Chen A."/>
            <person name="Palaniappan K."/>
            <person name="Land M."/>
            <person name="Hauser L."/>
            <person name="Chang Y.J."/>
            <person name="Jeffries C.C."/>
            <person name="Meincke L."/>
            <person name="Sims D."/>
            <person name="Brettin T."/>
            <person name="Detter J.C."/>
            <person name="Han C."/>
            <person name="Chain P."/>
            <person name="Bristow J."/>
            <person name="Eisen J.A."/>
            <person name="Markowitz V."/>
            <person name="Hugenholtz P."/>
            <person name="Kyrpides N.C."/>
            <person name="Klenk H.P."/>
            <person name="Lucas S."/>
        </authorList>
    </citation>
    <scope>NUCLEOTIDE SEQUENCE [LARGE SCALE GENOMIC DNA]</scope>
    <source>
        <strain evidence="19">DSM 4028 / VKM B-1378 / X</strain>
    </source>
</reference>
<dbReference type="InterPro" id="IPR001789">
    <property type="entry name" value="Sig_transdc_resp-reg_receiver"/>
</dbReference>
<keyword evidence="13" id="KW-1133">Transmembrane helix</keyword>
<dbReference type="InterPro" id="IPR011006">
    <property type="entry name" value="CheY-like_superfamily"/>
</dbReference>
<evidence type="ECO:0000256" key="5">
    <source>
        <dbReference type="ARBA" id="ARBA00022741"/>
    </source>
</evidence>
<dbReference type="AlphaFoldDB" id="C7LQT5"/>
<evidence type="ECO:0000259" key="17">
    <source>
        <dbReference type="PROSITE" id="PS50113"/>
    </source>
</evidence>
<organism evidence="18 19">
    <name type="scientific">Desulfomicrobium baculatum (strain DSM 4028 / VKM B-1378 / X)</name>
    <name type="common">Desulfovibrio baculatus</name>
    <dbReference type="NCBI Taxonomy" id="525897"/>
    <lineage>
        <taxon>Bacteria</taxon>
        <taxon>Pseudomonadati</taxon>
        <taxon>Thermodesulfobacteriota</taxon>
        <taxon>Desulfovibrionia</taxon>
        <taxon>Desulfovibrionales</taxon>
        <taxon>Desulfomicrobiaceae</taxon>
        <taxon>Desulfomicrobium</taxon>
    </lineage>
</organism>
<comment type="subunit">
    <text evidence="9">At low DSF concentrations, interacts with RpfF.</text>
</comment>
<dbReference type="eggNOG" id="COG0784">
    <property type="taxonomic scope" value="Bacteria"/>
</dbReference>
<feature type="transmembrane region" description="Helical" evidence="13">
    <location>
        <begin position="123"/>
        <end position="143"/>
    </location>
</feature>
<evidence type="ECO:0000259" key="15">
    <source>
        <dbReference type="PROSITE" id="PS50110"/>
    </source>
</evidence>
<feature type="domain" description="PAC" evidence="17">
    <location>
        <begin position="418"/>
        <end position="468"/>
    </location>
</feature>
<dbReference type="PROSITE" id="PS50110">
    <property type="entry name" value="RESPONSE_REGULATORY"/>
    <property type="match status" value="1"/>
</dbReference>
<dbReference type="SMART" id="SM00091">
    <property type="entry name" value="PAS"/>
    <property type="match status" value="2"/>
</dbReference>
<keyword evidence="7" id="KW-0067">ATP-binding</keyword>
<feature type="coiled-coil region" evidence="12">
    <location>
        <begin position="452"/>
        <end position="486"/>
    </location>
</feature>
<evidence type="ECO:0000256" key="9">
    <source>
        <dbReference type="ARBA" id="ARBA00064003"/>
    </source>
</evidence>
<evidence type="ECO:0000256" key="2">
    <source>
        <dbReference type="ARBA" id="ARBA00012438"/>
    </source>
</evidence>
<dbReference type="SUPFAM" id="SSF55785">
    <property type="entry name" value="PYP-like sensor domain (PAS domain)"/>
    <property type="match status" value="2"/>
</dbReference>
<dbReference type="NCBIfam" id="TIGR00229">
    <property type="entry name" value="sensory_box"/>
    <property type="match status" value="2"/>
</dbReference>
<evidence type="ECO:0000256" key="6">
    <source>
        <dbReference type="ARBA" id="ARBA00022777"/>
    </source>
</evidence>
<accession>C7LQT5</accession>
<dbReference type="Proteomes" id="UP000002216">
    <property type="component" value="Chromosome"/>
</dbReference>
<feature type="transmembrane region" description="Helical" evidence="13">
    <location>
        <begin position="173"/>
        <end position="193"/>
    </location>
</feature>
<keyword evidence="19" id="KW-1185">Reference proteome</keyword>
<feature type="transmembrane region" description="Helical" evidence="13">
    <location>
        <begin position="36"/>
        <end position="56"/>
    </location>
</feature>
<dbReference type="SUPFAM" id="SSF52172">
    <property type="entry name" value="CheY-like"/>
    <property type="match status" value="1"/>
</dbReference>
<keyword evidence="5" id="KW-0547">Nucleotide-binding</keyword>
<dbReference type="Gene3D" id="3.40.50.2300">
    <property type="match status" value="1"/>
</dbReference>
<dbReference type="InterPro" id="IPR035965">
    <property type="entry name" value="PAS-like_dom_sf"/>
</dbReference>
<dbReference type="InterPro" id="IPR003661">
    <property type="entry name" value="HisK_dim/P_dom"/>
</dbReference>
<dbReference type="Pfam" id="PF00072">
    <property type="entry name" value="Response_reg"/>
    <property type="match status" value="1"/>
</dbReference>
<evidence type="ECO:0000256" key="8">
    <source>
        <dbReference type="ARBA" id="ARBA00023012"/>
    </source>
</evidence>
<dbReference type="SUPFAM" id="SSF47384">
    <property type="entry name" value="Homodimeric domain of signal transducing histidine kinase"/>
    <property type="match status" value="1"/>
</dbReference>
<evidence type="ECO:0000313" key="19">
    <source>
        <dbReference type="Proteomes" id="UP000002216"/>
    </source>
</evidence>
<evidence type="ECO:0000256" key="1">
    <source>
        <dbReference type="ARBA" id="ARBA00000085"/>
    </source>
</evidence>
<evidence type="ECO:0000256" key="13">
    <source>
        <dbReference type="SAM" id="Phobius"/>
    </source>
</evidence>
<dbReference type="SUPFAM" id="SSF55874">
    <property type="entry name" value="ATPase domain of HSP90 chaperone/DNA topoisomerase II/histidine kinase"/>
    <property type="match status" value="1"/>
</dbReference>
<dbReference type="InterPro" id="IPR036097">
    <property type="entry name" value="HisK_dim/P_sf"/>
</dbReference>
<evidence type="ECO:0000256" key="10">
    <source>
        <dbReference type="ARBA" id="ARBA00068150"/>
    </source>
</evidence>
<dbReference type="FunFam" id="3.30.565.10:FF:000010">
    <property type="entry name" value="Sensor histidine kinase RcsC"/>
    <property type="match status" value="1"/>
</dbReference>
<feature type="domain" description="PAC" evidence="17">
    <location>
        <begin position="290"/>
        <end position="340"/>
    </location>
</feature>
<dbReference type="GO" id="GO:0000155">
    <property type="term" value="F:phosphorelay sensor kinase activity"/>
    <property type="evidence" value="ECO:0007669"/>
    <property type="project" value="InterPro"/>
</dbReference>
<dbReference type="HOGENOM" id="CLU_000445_114_15_7"/>
<evidence type="ECO:0000313" key="18">
    <source>
        <dbReference type="EMBL" id="ACU89164.1"/>
    </source>
</evidence>
<dbReference type="PROSITE" id="PS50112">
    <property type="entry name" value="PAS"/>
    <property type="match status" value="1"/>
</dbReference>
<gene>
    <name evidence="18" type="ordered locus">Dbac_1051</name>
</gene>
<keyword evidence="4 18" id="KW-0808">Transferase</keyword>
<dbReference type="OrthoDB" id="5438911at2"/>
<dbReference type="KEGG" id="dba:Dbac_1051"/>
<dbReference type="CDD" id="cd00130">
    <property type="entry name" value="PAS"/>
    <property type="match status" value="2"/>
</dbReference>
<dbReference type="Pfam" id="PF00512">
    <property type="entry name" value="HisKA"/>
    <property type="match status" value="1"/>
</dbReference>
<evidence type="ECO:0000256" key="3">
    <source>
        <dbReference type="ARBA" id="ARBA00022553"/>
    </source>
</evidence>
<dbReference type="SMART" id="SM00387">
    <property type="entry name" value="HATPase_c"/>
    <property type="match status" value="1"/>
</dbReference>
<feature type="transmembrane region" description="Helical" evidence="13">
    <location>
        <begin position="62"/>
        <end position="85"/>
    </location>
</feature>
<dbReference type="InterPro" id="IPR000014">
    <property type="entry name" value="PAS"/>
</dbReference>
<keyword evidence="3 11" id="KW-0597">Phosphoprotein</keyword>
<name>C7LQT5_DESBD</name>
<dbReference type="Pfam" id="PF08447">
    <property type="entry name" value="PAS_3"/>
    <property type="match status" value="1"/>
</dbReference>
<evidence type="ECO:0000256" key="11">
    <source>
        <dbReference type="PROSITE-ProRule" id="PRU00169"/>
    </source>
</evidence>
<proteinExistence type="predicted"/>
<dbReference type="CDD" id="cd17546">
    <property type="entry name" value="REC_hyHK_CKI1_RcsC-like"/>
    <property type="match status" value="1"/>
</dbReference>
<keyword evidence="8" id="KW-0902">Two-component regulatory system</keyword>
<dbReference type="PRINTS" id="PR00344">
    <property type="entry name" value="BCTRLSENSOR"/>
</dbReference>
<keyword evidence="12" id="KW-0175">Coiled coil</keyword>
<dbReference type="Gene3D" id="1.10.287.130">
    <property type="match status" value="1"/>
</dbReference>
<evidence type="ECO:0000256" key="7">
    <source>
        <dbReference type="ARBA" id="ARBA00022840"/>
    </source>
</evidence>